<dbReference type="HOGENOM" id="CLU_2399492_0_0_1"/>
<accession>W6YCI2</accession>
<keyword evidence="1" id="KW-0472">Membrane</keyword>
<evidence type="ECO:0000313" key="3">
    <source>
        <dbReference type="Proteomes" id="UP000053841"/>
    </source>
</evidence>
<evidence type="ECO:0000256" key="1">
    <source>
        <dbReference type="SAM" id="Phobius"/>
    </source>
</evidence>
<dbReference type="KEGG" id="bze:COCCADRAFT_90941"/>
<gene>
    <name evidence="2" type="ORF">COCCADRAFT_90941</name>
</gene>
<protein>
    <submittedName>
        <fullName evidence="2">Uncharacterized protein</fullName>
    </submittedName>
</protein>
<sequence length="108" mass="11773">MYTQAASLTHHWHTSAPECPPYSPLQLPQIQCKGPGRSRSEYGATAVPYGSAMYVQCRINLANTSSACIIAASCSFKKPHPNILPLHILGLIFQVSACLMGAFFHLVR</sequence>
<name>W6YCI2_COCC2</name>
<proteinExistence type="predicted"/>
<keyword evidence="1" id="KW-1133">Transmembrane helix</keyword>
<dbReference type="AlphaFoldDB" id="W6YCI2"/>
<dbReference type="OrthoDB" id="10306156at2759"/>
<feature type="transmembrane region" description="Helical" evidence="1">
    <location>
        <begin position="86"/>
        <end position="107"/>
    </location>
</feature>
<reference evidence="2 3" key="1">
    <citation type="journal article" date="2013" name="PLoS Genet.">
        <title>Comparative genome structure, secondary metabolite, and effector coding capacity across Cochliobolus pathogens.</title>
        <authorList>
            <person name="Condon B.J."/>
            <person name="Leng Y."/>
            <person name="Wu D."/>
            <person name="Bushley K.E."/>
            <person name="Ohm R.A."/>
            <person name="Otillar R."/>
            <person name="Martin J."/>
            <person name="Schackwitz W."/>
            <person name="Grimwood J."/>
            <person name="MohdZainudin N."/>
            <person name="Xue C."/>
            <person name="Wang R."/>
            <person name="Manning V.A."/>
            <person name="Dhillon B."/>
            <person name="Tu Z.J."/>
            <person name="Steffenson B.J."/>
            <person name="Salamov A."/>
            <person name="Sun H."/>
            <person name="Lowry S."/>
            <person name="LaButti K."/>
            <person name="Han J."/>
            <person name="Copeland A."/>
            <person name="Lindquist E."/>
            <person name="Barry K."/>
            <person name="Schmutz J."/>
            <person name="Baker S.E."/>
            <person name="Ciuffetti L.M."/>
            <person name="Grigoriev I.V."/>
            <person name="Zhong S."/>
            <person name="Turgeon B.G."/>
        </authorList>
    </citation>
    <scope>NUCLEOTIDE SEQUENCE [LARGE SCALE GENOMIC DNA]</scope>
    <source>
        <strain evidence="2 3">26-R-13</strain>
    </source>
</reference>
<organism evidence="2 3">
    <name type="scientific">Cochliobolus carbonum (strain 26-R-13)</name>
    <name type="common">Maize leaf spot fungus</name>
    <name type="synonym">Bipolaris zeicola</name>
    <dbReference type="NCBI Taxonomy" id="930089"/>
    <lineage>
        <taxon>Eukaryota</taxon>
        <taxon>Fungi</taxon>
        <taxon>Dikarya</taxon>
        <taxon>Ascomycota</taxon>
        <taxon>Pezizomycotina</taxon>
        <taxon>Dothideomycetes</taxon>
        <taxon>Pleosporomycetidae</taxon>
        <taxon>Pleosporales</taxon>
        <taxon>Pleosporineae</taxon>
        <taxon>Pleosporaceae</taxon>
        <taxon>Bipolaris</taxon>
    </lineage>
</organism>
<keyword evidence="1" id="KW-0812">Transmembrane</keyword>
<evidence type="ECO:0000313" key="2">
    <source>
        <dbReference type="EMBL" id="EUC35363.1"/>
    </source>
</evidence>
<dbReference type="EMBL" id="KI964576">
    <property type="protein sequence ID" value="EUC35363.1"/>
    <property type="molecule type" value="Genomic_DNA"/>
</dbReference>
<dbReference type="Proteomes" id="UP000053841">
    <property type="component" value="Unassembled WGS sequence"/>
</dbReference>
<keyword evidence="3" id="KW-1185">Reference proteome</keyword>
<dbReference type="RefSeq" id="XP_007710329.1">
    <property type="nucleotide sequence ID" value="XM_007712139.1"/>
</dbReference>
<dbReference type="GeneID" id="19153077"/>